<dbReference type="NCBIfam" id="TIGR00043">
    <property type="entry name" value="rRNA maturation RNase YbeY"/>
    <property type="match status" value="1"/>
</dbReference>
<evidence type="ECO:0000313" key="11">
    <source>
        <dbReference type="Proteomes" id="UP000235598"/>
    </source>
</evidence>
<comment type="subcellular location">
    <subcellularLocation>
        <location evidence="9">Cytoplasm</location>
    </subcellularLocation>
</comment>
<keyword evidence="4 9" id="KW-0540">Nuclease</keyword>
<sequence>MSIELGNETEYQVDLERVHECARFALDTLNVHPAVELSIRFISDDVMSELHDTWMGLPGTTDVMSFPMDELKPGHDEPGVLGDIVISPSVATEQATVAGHSMSDEIYLLTVHGILHLLGYDHHEPDEKEEMFALQRKLLLMWFAQIEPGRTHVPEPTEE</sequence>
<keyword evidence="8 9" id="KW-0862">Zinc</keyword>
<dbReference type="Proteomes" id="UP000235598">
    <property type="component" value="Unassembled WGS sequence"/>
</dbReference>
<feature type="binding site" evidence="9">
    <location>
        <position position="116"/>
    </location>
    <ligand>
        <name>Zn(2+)</name>
        <dbReference type="ChEBI" id="CHEBI:29105"/>
        <note>catalytic</note>
    </ligand>
</feature>
<comment type="function">
    <text evidence="9">Single strand-specific metallo-endoribonuclease involved in late-stage 70S ribosome quality control and in maturation of the 3' terminus of the 16S rRNA.</text>
</comment>
<keyword evidence="9" id="KW-0963">Cytoplasm</keyword>
<dbReference type="GO" id="GO:0008270">
    <property type="term" value="F:zinc ion binding"/>
    <property type="evidence" value="ECO:0007669"/>
    <property type="project" value="UniProtKB-UniRule"/>
</dbReference>
<dbReference type="Gene3D" id="3.40.390.30">
    <property type="entry name" value="Metalloproteases ('zincins'), catalytic domain"/>
    <property type="match status" value="1"/>
</dbReference>
<dbReference type="EC" id="3.1.-.-" evidence="9"/>
<dbReference type="Pfam" id="PF02130">
    <property type="entry name" value="YbeY"/>
    <property type="match status" value="1"/>
</dbReference>
<dbReference type="InterPro" id="IPR002036">
    <property type="entry name" value="YbeY"/>
</dbReference>
<feature type="binding site" evidence="9">
    <location>
        <position position="112"/>
    </location>
    <ligand>
        <name>Zn(2+)</name>
        <dbReference type="ChEBI" id="CHEBI:29105"/>
        <note>catalytic</note>
    </ligand>
</feature>
<dbReference type="InterPro" id="IPR020549">
    <property type="entry name" value="YbeY_CS"/>
</dbReference>
<evidence type="ECO:0000256" key="1">
    <source>
        <dbReference type="ARBA" id="ARBA00010875"/>
    </source>
</evidence>
<evidence type="ECO:0000256" key="2">
    <source>
        <dbReference type="ARBA" id="ARBA00022517"/>
    </source>
</evidence>
<name>A0A2N6VQU5_9MICO</name>
<reference evidence="10 11" key="1">
    <citation type="submission" date="2017-09" db="EMBL/GenBank/DDBJ databases">
        <title>Bacterial strain isolated from the female urinary microbiota.</title>
        <authorList>
            <person name="Thomas-White K."/>
            <person name="Kumar N."/>
            <person name="Forster S."/>
            <person name="Putonti C."/>
            <person name="Lawley T."/>
            <person name="Wolfe A.J."/>
        </authorList>
    </citation>
    <scope>NUCLEOTIDE SEQUENCE [LARGE SCALE GENOMIC DNA]</scope>
    <source>
        <strain evidence="10 11">UMB1301</strain>
    </source>
</reference>
<accession>A0A2N6VQU5</accession>
<feature type="binding site" evidence="9">
    <location>
        <position position="122"/>
    </location>
    <ligand>
        <name>Zn(2+)</name>
        <dbReference type="ChEBI" id="CHEBI:29105"/>
        <note>catalytic</note>
    </ligand>
</feature>
<gene>
    <name evidence="9" type="primary">ybeY</name>
    <name evidence="10" type="ORF">CJ199_03845</name>
</gene>
<comment type="cofactor">
    <cofactor evidence="9">
        <name>Zn(2+)</name>
        <dbReference type="ChEBI" id="CHEBI:29105"/>
    </cofactor>
    <text evidence="9">Binds 1 zinc ion.</text>
</comment>
<keyword evidence="7 9" id="KW-0378">Hydrolase</keyword>
<dbReference type="AlphaFoldDB" id="A0A2N6VQU5"/>
<keyword evidence="3 9" id="KW-0698">rRNA processing</keyword>
<dbReference type="GO" id="GO:0006364">
    <property type="term" value="P:rRNA processing"/>
    <property type="evidence" value="ECO:0007669"/>
    <property type="project" value="UniProtKB-UniRule"/>
</dbReference>
<keyword evidence="6 9" id="KW-0255">Endonuclease</keyword>
<dbReference type="PANTHER" id="PTHR46986">
    <property type="entry name" value="ENDORIBONUCLEASE YBEY, CHLOROPLASTIC"/>
    <property type="match status" value="1"/>
</dbReference>
<dbReference type="EMBL" id="PNHK01000001">
    <property type="protein sequence ID" value="PMD06504.1"/>
    <property type="molecule type" value="Genomic_DNA"/>
</dbReference>
<dbReference type="GO" id="GO:0004222">
    <property type="term" value="F:metalloendopeptidase activity"/>
    <property type="evidence" value="ECO:0007669"/>
    <property type="project" value="InterPro"/>
</dbReference>
<dbReference type="RefSeq" id="WP_102238149.1">
    <property type="nucleotide sequence ID" value="NZ_JBDMHW010000002.1"/>
</dbReference>
<dbReference type="GO" id="GO:0004521">
    <property type="term" value="F:RNA endonuclease activity"/>
    <property type="evidence" value="ECO:0007669"/>
    <property type="project" value="UniProtKB-UniRule"/>
</dbReference>
<comment type="similarity">
    <text evidence="1 9">Belongs to the endoribonuclease YbeY family.</text>
</comment>
<evidence type="ECO:0000256" key="6">
    <source>
        <dbReference type="ARBA" id="ARBA00022759"/>
    </source>
</evidence>
<evidence type="ECO:0000256" key="4">
    <source>
        <dbReference type="ARBA" id="ARBA00022722"/>
    </source>
</evidence>
<evidence type="ECO:0000256" key="8">
    <source>
        <dbReference type="ARBA" id="ARBA00022833"/>
    </source>
</evidence>
<evidence type="ECO:0000313" key="10">
    <source>
        <dbReference type="EMBL" id="PMD06504.1"/>
    </source>
</evidence>
<keyword evidence="2 9" id="KW-0690">Ribosome biogenesis</keyword>
<dbReference type="InterPro" id="IPR023091">
    <property type="entry name" value="MetalPrtase_cat_dom_sf_prd"/>
</dbReference>
<protein>
    <recommendedName>
        <fullName evidence="9">Endoribonuclease YbeY</fullName>
        <ecNumber evidence="9">3.1.-.-</ecNumber>
    </recommendedName>
</protein>
<keyword evidence="5 9" id="KW-0479">Metal-binding</keyword>
<proteinExistence type="inferred from homology"/>
<evidence type="ECO:0000256" key="3">
    <source>
        <dbReference type="ARBA" id="ARBA00022552"/>
    </source>
</evidence>
<organism evidence="10 11">
    <name type="scientific">Brevibacterium paucivorans</name>
    <dbReference type="NCBI Taxonomy" id="170994"/>
    <lineage>
        <taxon>Bacteria</taxon>
        <taxon>Bacillati</taxon>
        <taxon>Actinomycetota</taxon>
        <taxon>Actinomycetes</taxon>
        <taxon>Micrococcales</taxon>
        <taxon>Brevibacteriaceae</taxon>
        <taxon>Brevibacterium</taxon>
    </lineage>
</organism>
<comment type="caution">
    <text evidence="10">The sequence shown here is derived from an EMBL/GenBank/DDBJ whole genome shotgun (WGS) entry which is preliminary data.</text>
</comment>
<evidence type="ECO:0000256" key="5">
    <source>
        <dbReference type="ARBA" id="ARBA00022723"/>
    </source>
</evidence>
<dbReference type="SUPFAM" id="SSF55486">
    <property type="entry name" value="Metalloproteases ('zincins'), catalytic domain"/>
    <property type="match status" value="1"/>
</dbReference>
<dbReference type="PROSITE" id="PS01306">
    <property type="entry name" value="UPF0054"/>
    <property type="match status" value="1"/>
</dbReference>
<evidence type="ECO:0000256" key="9">
    <source>
        <dbReference type="HAMAP-Rule" id="MF_00009"/>
    </source>
</evidence>
<dbReference type="PANTHER" id="PTHR46986:SF1">
    <property type="entry name" value="ENDORIBONUCLEASE YBEY, CHLOROPLASTIC"/>
    <property type="match status" value="1"/>
</dbReference>
<dbReference type="GO" id="GO:0005737">
    <property type="term" value="C:cytoplasm"/>
    <property type="evidence" value="ECO:0007669"/>
    <property type="project" value="UniProtKB-SubCell"/>
</dbReference>
<evidence type="ECO:0000256" key="7">
    <source>
        <dbReference type="ARBA" id="ARBA00022801"/>
    </source>
</evidence>
<dbReference type="HAMAP" id="MF_00009">
    <property type="entry name" value="Endoribonucl_YbeY"/>
    <property type="match status" value="1"/>
</dbReference>
<dbReference type="OrthoDB" id="9807740at2"/>